<dbReference type="PANTHER" id="PTHR43861:SF1">
    <property type="entry name" value="TRANS-ACONITATE 2-METHYLTRANSFERASE"/>
    <property type="match status" value="1"/>
</dbReference>
<proteinExistence type="predicted"/>
<dbReference type="GO" id="GO:0032259">
    <property type="term" value="P:methylation"/>
    <property type="evidence" value="ECO:0007669"/>
    <property type="project" value="UniProtKB-KW"/>
</dbReference>
<dbReference type="CDD" id="cd02440">
    <property type="entry name" value="AdoMet_MTases"/>
    <property type="match status" value="1"/>
</dbReference>
<comment type="caution">
    <text evidence="2">The sequence shown here is derived from an EMBL/GenBank/DDBJ whole genome shotgun (WGS) entry which is preliminary data.</text>
</comment>
<dbReference type="Proteomes" id="UP001501727">
    <property type="component" value="Unassembled WGS sequence"/>
</dbReference>
<evidence type="ECO:0000259" key="1">
    <source>
        <dbReference type="Pfam" id="PF13847"/>
    </source>
</evidence>
<dbReference type="Gene3D" id="3.40.50.150">
    <property type="entry name" value="Vaccinia Virus protein VP39"/>
    <property type="match status" value="1"/>
</dbReference>
<protein>
    <submittedName>
        <fullName evidence="2">Class I SAM-dependent methyltransferase</fullName>
    </submittedName>
</protein>
<dbReference type="GO" id="GO:0008168">
    <property type="term" value="F:methyltransferase activity"/>
    <property type="evidence" value="ECO:0007669"/>
    <property type="project" value="UniProtKB-KW"/>
</dbReference>
<reference evidence="3" key="1">
    <citation type="journal article" date="2019" name="Int. J. Syst. Evol. Microbiol.">
        <title>The Global Catalogue of Microorganisms (GCM) 10K type strain sequencing project: providing services to taxonomists for standard genome sequencing and annotation.</title>
        <authorList>
            <consortium name="The Broad Institute Genomics Platform"/>
            <consortium name="The Broad Institute Genome Sequencing Center for Infectious Disease"/>
            <person name="Wu L."/>
            <person name="Ma J."/>
        </authorList>
    </citation>
    <scope>NUCLEOTIDE SEQUENCE [LARGE SCALE GENOMIC DNA]</scope>
    <source>
        <strain evidence="3">JCM 16916</strain>
    </source>
</reference>
<dbReference type="InterPro" id="IPR029063">
    <property type="entry name" value="SAM-dependent_MTases_sf"/>
</dbReference>
<organism evidence="2 3">
    <name type="scientific">Luteimonas lutimaris</name>
    <dbReference type="NCBI Taxonomy" id="698645"/>
    <lineage>
        <taxon>Bacteria</taxon>
        <taxon>Pseudomonadati</taxon>
        <taxon>Pseudomonadota</taxon>
        <taxon>Gammaproteobacteria</taxon>
        <taxon>Lysobacterales</taxon>
        <taxon>Lysobacteraceae</taxon>
        <taxon>Luteimonas</taxon>
    </lineage>
</organism>
<dbReference type="SUPFAM" id="SSF53335">
    <property type="entry name" value="S-adenosyl-L-methionine-dependent methyltransferases"/>
    <property type="match status" value="1"/>
</dbReference>
<dbReference type="Pfam" id="PF13847">
    <property type="entry name" value="Methyltransf_31"/>
    <property type="match status" value="1"/>
</dbReference>
<feature type="domain" description="Methyltransferase" evidence="1">
    <location>
        <begin position="54"/>
        <end position="158"/>
    </location>
</feature>
<evidence type="ECO:0000313" key="3">
    <source>
        <dbReference type="Proteomes" id="UP001501727"/>
    </source>
</evidence>
<accession>A0ABP7MJH7</accession>
<name>A0ABP7MJH7_9GAMM</name>
<gene>
    <name evidence="2" type="ORF">GCM10022229_17960</name>
</gene>
<sequence length="228" mass="24562">MSGQPLSRAQATQIAGAFLPPHRVRNRWDFHYIRSKLSTDPLYPGVLRALRGSSAPVMDLGCGLGLLAHALRQDGQSMPYYGVDNDAAKIERAIAAAQRVPLASTRFEVVDLAHHLPAHTGSVAILDVLQYLQAPAQRQLLENVAAMLTPGARLVIRTGLVDGSRRGLVSRIGDRAANLVGWMQSTPRCHPSADGLRGILGGAGMQVAIEPLWGRTPFNNWLVVASRA</sequence>
<dbReference type="PANTHER" id="PTHR43861">
    <property type="entry name" value="TRANS-ACONITATE 2-METHYLTRANSFERASE-RELATED"/>
    <property type="match status" value="1"/>
</dbReference>
<dbReference type="InterPro" id="IPR025714">
    <property type="entry name" value="Methyltranfer_dom"/>
</dbReference>
<dbReference type="EMBL" id="BAAAZU010000008">
    <property type="protein sequence ID" value="GAA3924518.1"/>
    <property type="molecule type" value="Genomic_DNA"/>
</dbReference>
<evidence type="ECO:0000313" key="2">
    <source>
        <dbReference type="EMBL" id="GAA3924518.1"/>
    </source>
</evidence>
<keyword evidence="3" id="KW-1185">Reference proteome</keyword>
<keyword evidence="2" id="KW-0489">Methyltransferase</keyword>
<keyword evidence="2" id="KW-0808">Transferase</keyword>